<dbReference type="AlphaFoldDB" id="A0AAD4Q654"/>
<name>A0AAD4Q654_9AGAM</name>
<evidence type="ECO:0000259" key="1">
    <source>
        <dbReference type="Pfam" id="PF17109"/>
    </source>
</evidence>
<organism evidence="2 3">
    <name type="scientific">Lactarius akahatsu</name>
    <dbReference type="NCBI Taxonomy" id="416441"/>
    <lineage>
        <taxon>Eukaryota</taxon>
        <taxon>Fungi</taxon>
        <taxon>Dikarya</taxon>
        <taxon>Basidiomycota</taxon>
        <taxon>Agaricomycotina</taxon>
        <taxon>Agaricomycetes</taxon>
        <taxon>Russulales</taxon>
        <taxon>Russulaceae</taxon>
        <taxon>Lactarius</taxon>
    </lineage>
</organism>
<sequence length="233" mass="25621">MSPSNFQLILDALNEYAKETGIDLAKNPFSTSLQGSNSPDEILQLIQDKAKAFKEFREGNRKLINWLKPVVQVVHLFAGTLGEGIGTHVPAAKAIFAGVDVLIVVSAGYDALVDLFECIGNFLKRLRIYDGITPTPAMTDVVVKIMVEILSVLALATKNIKQGRFITFAKRLLGESEIEAVLRRLDRLTQEEARVTVAQTLEVVHGLMNTVKVVMDGVDGKYSTGSEYVWPES</sequence>
<feature type="domain" description="Fungal STAND N-terminal Goodbye" evidence="1">
    <location>
        <begin position="11"/>
        <end position="129"/>
    </location>
</feature>
<evidence type="ECO:0000313" key="2">
    <source>
        <dbReference type="EMBL" id="KAH8987437.1"/>
    </source>
</evidence>
<dbReference type="InterPro" id="IPR031350">
    <property type="entry name" value="Goodbye_dom"/>
</dbReference>
<dbReference type="Pfam" id="PF17109">
    <property type="entry name" value="Goodbye"/>
    <property type="match status" value="1"/>
</dbReference>
<keyword evidence="3" id="KW-1185">Reference proteome</keyword>
<proteinExistence type="predicted"/>
<evidence type="ECO:0000313" key="3">
    <source>
        <dbReference type="Proteomes" id="UP001201163"/>
    </source>
</evidence>
<dbReference type="Proteomes" id="UP001201163">
    <property type="component" value="Unassembled WGS sequence"/>
</dbReference>
<comment type="caution">
    <text evidence="2">The sequence shown here is derived from an EMBL/GenBank/DDBJ whole genome shotgun (WGS) entry which is preliminary data.</text>
</comment>
<dbReference type="EMBL" id="JAKELL010000047">
    <property type="protein sequence ID" value="KAH8987437.1"/>
    <property type="molecule type" value="Genomic_DNA"/>
</dbReference>
<gene>
    <name evidence="2" type="ORF">EDB92DRAFT_1817905</name>
</gene>
<protein>
    <recommendedName>
        <fullName evidence="1">Fungal STAND N-terminal Goodbye domain-containing protein</fullName>
    </recommendedName>
</protein>
<accession>A0AAD4Q654</accession>
<reference evidence="2" key="1">
    <citation type="submission" date="2022-01" db="EMBL/GenBank/DDBJ databases">
        <title>Comparative genomics reveals a dynamic genome evolution in the ectomycorrhizal milk-cap (Lactarius) mushrooms.</title>
        <authorList>
            <consortium name="DOE Joint Genome Institute"/>
            <person name="Lebreton A."/>
            <person name="Tang N."/>
            <person name="Kuo A."/>
            <person name="LaButti K."/>
            <person name="Drula E."/>
            <person name="Barry K."/>
            <person name="Clum A."/>
            <person name="Lipzen A."/>
            <person name="Mousain D."/>
            <person name="Ng V."/>
            <person name="Wang R."/>
            <person name="Wang X."/>
            <person name="Dai Y."/>
            <person name="Henrissat B."/>
            <person name="Grigoriev I.V."/>
            <person name="Guerin-Laguette A."/>
            <person name="Yu F."/>
            <person name="Martin F.M."/>
        </authorList>
    </citation>
    <scope>NUCLEOTIDE SEQUENCE</scope>
    <source>
        <strain evidence="2">QP</strain>
    </source>
</reference>